<dbReference type="GO" id="GO:0005886">
    <property type="term" value="C:plasma membrane"/>
    <property type="evidence" value="ECO:0007669"/>
    <property type="project" value="TreeGrafter"/>
</dbReference>
<feature type="binding site" evidence="13">
    <location>
        <position position="386"/>
    </location>
    <ligand>
        <name>Fe(3+)</name>
        <dbReference type="ChEBI" id="CHEBI:29034"/>
        <label>1</label>
    </ligand>
</feature>
<feature type="disulfide bond" evidence="14">
    <location>
        <begin position="163"/>
        <end position="177"/>
    </location>
</feature>
<evidence type="ECO:0000256" key="13">
    <source>
        <dbReference type="PIRSR" id="PIRSR002549-3"/>
    </source>
</evidence>
<dbReference type="SUPFAM" id="SSF53850">
    <property type="entry name" value="Periplasmic binding protein-like II"/>
    <property type="match status" value="2"/>
</dbReference>
<dbReference type="PIRSF" id="PIRSF002549">
    <property type="entry name" value="Transferrin"/>
    <property type="match status" value="1"/>
</dbReference>
<evidence type="ECO:0000313" key="16">
    <source>
        <dbReference type="Ensembl" id="ENSPNAP00000012720.2"/>
    </source>
</evidence>
<dbReference type="Pfam" id="PF00405">
    <property type="entry name" value="Transferrin"/>
    <property type="match status" value="2"/>
</dbReference>
<evidence type="ECO:0000256" key="9">
    <source>
        <dbReference type="ARBA" id="ARBA00023065"/>
    </source>
</evidence>
<feature type="binding site" evidence="12">
    <location>
        <position position="453"/>
    </location>
    <ligand>
        <name>hydrogencarbonate</name>
        <dbReference type="ChEBI" id="CHEBI:17544"/>
        <label>1</label>
    </ligand>
</feature>
<feature type="disulfide bond" evidence="14">
    <location>
        <begin position="492"/>
        <end position="509"/>
    </location>
</feature>
<feature type="binding site" evidence="12">
    <location>
        <position position="120"/>
    </location>
    <ligand>
        <name>hydrogencarbonate</name>
        <dbReference type="ChEBI" id="CHEBI:17544"/>
        <label>1</label>
    </ligand>
</feature>
<evidence type="ECO:0000256" key="2">
    <source>
        <dbReference type="ARBA" id="ARBA00011245"/>
    </source>
</evidence>
<feature type="disulfide bond" evidence="14">
    <location>
        <begin position="174"/>
        <end position="181"/>
    </location>
</feature>
<dbReference type="InterPro" id="IPR001156">
    <property type="entry name" value="Transferrin-like_dom"/>
</dbReference>
<evidence type="ECO:0000256" key="1">
    <source>
        <dbReference type="ARBA" id="ARBA00004613"/>
    </source>
</evidence>
<evidence type="ECO:0000256" key="7">
    <source>
        <dbReference type="ARBA" id="ARBA00022737"/>
    </source>
</evidence>
<feature type="binding site" evidence="13">
    <location>
        <position position="587"/>
    </location>
    <ligand>
        <name>Fe(3+)</name>
        <dbReference type="ChEBI" id="CHEBI:29034"/>
        <label>1</label>
    </ligand>
</feature>
<keyword evidence="6 11" id="KW-0479">Metal-binding</keyword>
<comment type="similarity">
    <text evidence="11">Belongs to the transferrin family.</text>
</comment>
<dbReference type="FunFam" id="3.40.190.10:FF:000095">
    <property type="entry name" value="Lactotransferrin"/>
    <property type="match status" value="2"/>
</dbReference>
<feature type="binding site" evidence="12">
    <location>
        <position position="127"/>
    </location>
    <ligand>
        <name>hydrogencarbonate</name>
        <dbReference type="ChEBI" id="CHEBI:17544"/>
        <label>1</label>
    </ligand>
</feature>
<keyword evidence="9 11" id="KW-0406">Ion transport</keyword>
<feature type="disulfide bond" evidence="14">
    <location>
        <begin position="334"/>
        <end position="371"/>
    </location>
</feature>
<reference evidence="16 17" key="1">
    <citation type="submission" date="2020-10" db="EMBL/GenBank/DDBJ databases">
        <title>Pygocentrus nattereri (red-bellied piranha) genome, fPygNat1, primary haplotype.</title>
        <authorList>
            <person name="Myers G."/>
            <person name="Meyer A."/>
            <person name="Karagic N."/>
            <person name="Pippel M."/>
            <person name="Winkler S."/>
            <person name="Tracey A."/>
            <person name="Wood J."/>
            <person name="Formenti G."/>
            <person name="Howe K."/>
            <person name="Fedrigo O."/>
            <person name="Jarvis E.D."/>
        </authorList>
    </citation>
    <scope>NUCLEOTIDE SEQUENCE [LARGE SCALE GENOMIC DNA]</scope>
</reference>
<evidence type="ECO:0000256" key="11">
    <source>
        <dbReference type="PIRNR" id="PIRNR002549"/>
    </source>
</evidence>
<dbReference type="PROSITE" id="PS00205">
    <property type="entry name" value="TRANSFERRIN_LIKE_1"/>
    <property type="match status" value="2"/>
</dbReference>
<dbReference type="GO" id="GO:0046872">
    <property type="term" value="F:metal ion binding"/>
    <property type="evidence" value="ECO:0007669"/>
    <property type="project" value="UniProtKB-KW"/>
</dbReference>
<evidence type="ECO:0000256" key="6">
    <source>
        <dbReference type="ARBA" id="ARBA00022723"/>
    </source>
</evidence>
<dbReference type="PRINTS" id="PR00422">
    <property type="entry name" value="TRANSFERRIN"/>
</dbReference>
<dbReference type="Proteomes" id="UP001501920">
    <property type="component" value="Chromosome 19"/>
</dbReference>
<evidence type="ECO:0000313" key="17">
    <source>
        <dbReference type="Proteomes" id="UP001501920"/>
    </source>
</evidence>
<feature type="domain" description="Transferrin-like" evidence="15">
    <location>
        <begin position="18"/>
        <end position="320"/>
    </location>
</feature>
<comment type="subunit">
    <text evidence="2 11">Monomer.</text>
</comment>
<dbReference type="GO" id="GO:0006826">
    <property type="term" value="P:iron ion transport"/>
    <property type="evidence" value="ECO:0007669"/>
    <property type="project" value="UniProtKB-KW"/>
</dbReference>
<evidence type="ECO:0000256" key="10">
    <source>
        <dbReference type="ARBA" id="ARBA00023157"/>
    </source>
</evidence>
<comment type="function">
    <text evidence="11">Transferrins are iron binding transport proteins which bind Fe(3+) ion in association with the binding of an anion, usually bicarbonate.</text>
</comment>
<evidence type="ECO:0000256" key="12">
    <source>
        <dbReference type="PIRSR" id="PIRSR002549-2"/>
    </source>
</evidence>
<dbReference type="GO" id="GO:0005615">
    <property type="term" value="C:extracellular space"/>
    <property type="evidence" value="ECO:0007669"/>
    <property type="project" value="InterPro"/>
</dbReference>
<feature type="binding site" evidence="12">
    <location>
        <position position="456"/>
    </location>
    <ligand>
        <name>hydrogencarbonate</name>
        <dbReference type="ChEBI" id="CHEBI:17544"/>
        <label>1</label>
    </ligand>
</feature>
<keyword evidence="4 11" id="KW-0410">Iron transport</keyword>
<dbReference type="PANTHER" id="PTHR11485">
    <property type="entry name" value="TRANSFERRIN"/>
    <property type="match status" value="1"/>
</dbReference>
<dbReference type="GeneTree" id="ENSGT00940000156055"/>
<feature type="disulfide bond" evidence="14">
    <location>
        <begin position="471"/>
        <end position="666"/>
    </location>
</feature>
<evidence type="ECO:0000256" key="3">
    <source>
        <dbReference type="ARBA" id="ARBA00022448"/>
    </source>
</evidence>
<feature type="binding site" evidence="13">
    <location>
        <position position="424"/>
    </location>
    <ligand>
        <name>Fe(3+)</name>
        <dbReference type="ChEBI" id="CHEBI:29034"/>
        <label>1</label>
    </ligand>
</feature>
<dbReference type="GO" id="GO:0019731">
    <property type="term" value="P:antibacterial humoral response"/>
    <property type="evidence" value="ECO:0007669"/>
    <property type="project" value="TreeGrafter"/>
</dbReference>
<evidence type="ECO:0000256" key="4">
    <source>
        <dbReference type="ARBA" id="ARBA00022496"/>
    </source>
</evidence>
<accession>A0A3B4CMZ9</accession>
<feature type="binding site" evidence="12">
    <location>
        <position position="455"/>
    </location>
    <ligand>
        <name>hydrogencarbonate</name>
        <dbReference type="ChEBI" id="CHEBI:17544"/>
        <label>1</label>
    </ligand>
</feature>
<dbReference type="PROSITE" id="PS51408">
    <property type="entry name" value="TRANSFERRIN_LIKE_4"/>
    <property type="match status" value="2"/>
</dbReference>
<reference evidence="16" key="2">
    <citation type="submission" date="2025-08" db="UniProtKB">
        <authorList>
            <consortium name="Ensembl"/>
        </authorList>
    </citation>
    <scope>IDENTIFICATION</scope>
</reference>
<feature type="disulfide bond" evidence="14">
    <location>
        <begin position="344"/>
        <end position="362"/>
    </location>
</feature>
<feature type="binding site" evidence="13">
    <location>
        <position position="520"/>
    </location>
    <ligand>
        <name>Fe(3+)</name>
        <dbReference type="ChEBI" id="CHEBI:29034"/>
        <label>2</label>
    </ligand>
</feature>
<feature type="disulfide bond" evidence="14">
    <location>
        <begin position="21"/>
        <end position="52"/>
    </location>
</feature>
<feature type="binding site" evidence="13">
    <location>
        <position position="67"/>
    </location>
    <ligand>
        <name>Fe(3+)</name>
        <dbReference type="ChEBI" id="CHEBI:29034"/>
        <label>1</label>
    </ligand>
</feature>
<feature type="disulfide bond" evidence="14">
    <location>
        <begin position="118"/>
        <end position="198"/>
    </location>
</feature>
<dbReference type="Gene3D" id="3.40.190.10">
    <property type="entry name" value="Periplasmic binding protein-like II"/>
    <property type="match status" value="4"/>
</dbReference>
<feature type="disulfide bond" evidence="14">
    <location>
        <begin position="226"/>
        <end position="240"/>
    </location>
</feature>
<keyword evidence="5 11" id="KW-0964">Secreted</keyword>
<evidence type="ECO:0000256" key="8">
    <source>
        <dbReference type="ARBA" id="ARBA00023004"/>
    </source>
</evidence>
<dbReference type="InterPro" id="IPR016357">
    <property type="entry name" value="Transferrin"/>
</dbReference>
<keyword evidence="10 14" id="KW-1015">Disulfide bond</keyword>
<dbReference type="PANTHER" id="PTHR11485:SF31">
    <property type="entry name" value="SEROTRANSFERRIN"/>
    <property type="match status" value="1"/>
</dbReference>
<dbReference type="GO" id="GO:0005769">
    <property type="term" value="C:early endosome"/>
    <property type="evidence" value="ECO:0007669"/>
    <property type="project" value="TreeGrafter"/>
</dbReference>
<feature type="disulfide bond" evidence="14">
    <location>
        <begin position="31"/>
        <end position="43"/>
    </location>
</feature>
<keyword evidence="7" id="KW-0677">Repeat</keyword>
<proteinExistence type="inferred from homology"/>
<sequence length="723" mass="79461">MCLVLSVLAPAAPQDSKVRWCLTSNQELRKCNDLSTTTMQLACVKRDGHHECIRSIKDGEADAITLDGGDIYKAGLRNYDLHPVYAEDYGEDSCPYAVAVVKKSSRFKFSELRGKRSCHTGLGKSAGWIVPIGILLSRNQIKWAGIEDKPLEQAVMEFFSASCVPGATKSTRLCQLCKGDCSRSHEEPYYDDDGAFQCLKDGAGDIAFVQHLTVPAAEKDQYELLCKDDTRKSIDEYKTCHLAQIPARAVVTRRGFILPPCLTESNSSFKKAGAFSSEGYTAKNLMFRDSTKRLVQLPKIMDAFLYLRAQYTASIRSLQKGMSTDSTSQYIKWCAVGHAETAKCDLWSVNSMDESGNVRVECQNGQSVDECISKIMRREADAMAIDGGQVYTAGKCGLVPAMVEHILDHCCTTVKNGVTYASSYYAVAVVRKGSGVTWNNLRGKKSCHNSLGRTAGWNIPMALLHNSTGECDFSKYFSQSCAPGADPESNLCALCKGSGKGVRSERVKCKPSTEELYYGYAGTFRCLVEGGGDVAFVRHSTVEENTDGKGPDWASKLKSSDFELICPGSSAPVSDYARCNLAKVPAHAVVTHPESRRDVVAILKEQQGMFGGSIPDAPFRMFQSENGKNLLFKDSTKCLQEIPATKTFKEFLGDAYVATMDFLRQCSSNVPGKNAHECSSRCYLFPFRLVKAPWLLYRAVFSGGKACLFVPFIRNTAQKQSCL</sequence>
<keyword evidence="3 11" id="KW-0813">Transport</keyword>
<dbReference type="AlphaFoldDB" id="A0A3B4CMZ9"/>
<evidence type="ECO:0000259" key="15">
    <source>
        <dbReference type="PROSITE" id="PS51408"/>
    </source>
</evidence>
<dbReference type="GO" id="GO:0055037">
    <property type="term" value="C:recycling endosome"/>
    <property type="evidence" value="ECO:0007669"/>
    <property type="project" value="TreeGrafter"/>
</dbReference>
<feature type="binding site" evidence="12">
    <location>
        <position position="124"/>
    </location>
    <ligand>
        <name>hydrogencarbonate</name>
        <dbReference type="ChEBI" id="CHEBI:17544"/>
        <label>1</label>
    </ligand>
</feature>
<feature type="disulfide bond" evidence="14">
    <location>
        <begin position="447"/>
        <end position="526"/>
    </location>
</feature>
<evidence type="ECO:0000256" key="14">
    <source>
        <dbReference type="PIRSR" id="PIRSR002549-4"/>
    </source>
</evidence>
<feature type="disulfide bond" evidence="14">
    <location>
        <begin position="481"/>
        <end position="495"/>
    </location>
</feature>
<organism evidence="16 17">
    <name type="scientific">Pygocentrus nattereri</name>
    <name type="common">Red-bellied piranha</name>
    <dbReference type="NCBI Taxonomy" id="42514"/>
    <lineage>
        <taxon>Eukaryota</taxon>
        <taxon>Metazoa</taxon>
        <taxon>Chordata</taxon>
        <taxon>Craniata</taxon>
        <taxon>Vertebrata</taxon>
        <taxon>Euteleostomi</taxon>
        <taxon>Actinopterygii</taxon>
        <taxon>Neopterygii</taxon>
        <taxon>Teleostei</taxon>
        <taxon>Ostariophysi</taxon>
        <taxon>Characiformes</taxon>
        <taxon>Characoidei</taxon>
        <taxon>Pygocentrus</taxon>
    </lineage>
</organism>
<comment type="subcellular location">
    <subcellularLocation>
        <location evidence="1 11">Secreted</location>
    </subcellularLocation>
</comment>
<keyword evidence="8 11" id="KW-0408">Iron</keyword>
<feature type="disulfide bond" evidence="14">
    <location>
        <begin position="566"/>
        <end position="579"/>
    </location>
</feature>
<dbReference type="PROSITE" id="PS00207">
    <property type="entry name" value="TRANSFERRIN_LIKE_3"/>
    <property type="match status" value="1"/>
</dbReference>
<feature type="domain" description="Transferrin-like" evidence="15">
    <location>
        <begin position="331"/>
        <end position="665"/>
    </location>
</feature>
<feature type="binding site" evidence="12">
    <location>
        <position position="126"/>
    </location>
    <ligand>
        <name>hydrogencarbonate</name>
        <dbReference type="ChEBI" id="CHEBI:17544"/>
        <label>1</label>
    </ligand>
</feature>
<evidence type="ECO:0000256" key="5">
    <source>
        <dbReference type="ARBA" id="ARBA00022525"/>
    </source>
</evidence>
<name>A0A3B4CMZ9_PYGNA</name>
<dbReference type="SMART" id="SM00094">
    <property type="entry name" value="TR_FER"/>
    <property type="match status" value="2"/>
</dbReference>
<keyword evidence="17" id="KW-1185">Reference proteome</keyword>
<dbReference type="InterPro" id="IPR018195">
    <property type="entry name" value="Transferrin_Fe_BS"/>
</dbReference>
<reference evidence="16" key="3">
    <citation type="submission" date="2025-09" db="UniProtKB">
        <authorList>
            <consortium name="Ensembl"/>
        </authorList>
    </citation>
    <scope>IDENTIFICATION</scope>
</reference>
<dbReference type="Ensembl" id="ENSPNAT00000020065.2">
    <property type="protein sequence ID" value="ENSPNAP00000012720.2"/>
    <property type="gene ID" value="ENSPNAG00000022375.2"/>
</dbReference>
<protein>
    <recommendedName>
        <fullName evidence="11">Serotransferrin</fullName>
    </recommendedName>
</protein>